<evidence type="ECO:0008006" key="3">
    <source>
        <dbReference type="Google" id="ProtNLM"/>
    </source>
</evidence>
<organism evidence="1 2">
    <name type="scientific">Algoriphagus faecimaris</name>
    <dbReference type="NCBI Taxonomy" id="686796"/>
    <lineage>
        <taxon>Bacteria</taxon>
        <taxon>Pseudomonadati</taxon>
        <taxon>Bacteroidota</taxon>
        <taxon>Cytophagia</taxon>
        <taxon>Cytophagales</taxon>
        <taxon>Cyclobacteriaceae</taxon>
        <taxon>Algoriphagus</taxon>
    </lineage>
</organism>
<evidence type="ECO:0000313" key="2">
    <source>
        <dbReference type="Proteomes" id="UP000199060"/>
    </source>
</evidence>
<dbReference type="AlphaFoldDB" id="A0A1G6VD07"/>
<keyword evidence="2" id="KW-1185">Reference proteome</keyword>
<dbReference type="SUPFAM" id="SSF141694">
    <property type="entry name" value="AF2212/PG0164-like"/>
    <property type="match status" value="1"/>
</dbReference>
<proteinExistence type="predicted"/>
<dbReference type="Pfam" id="PF08922">
    <property type="entry name" value="DUF1905"/>
    <property type="match status" value="1"/>
</dbReference>
<dbReference type="InterPro" id="IPR037079">
    <property type="entry name" value="AF2212/PG0164-like_sf"/>
</dbReference>
<dbReference type="Gene3D" id="2.40.30.100">
    <property type="entry name" value="AF2212/PG0164-like"/>
    <property type="match status" value="1"/>
</dbReference>
<dbReference type="RefSeq" id="WP_087940476.1">
    <property type="nucleotide sequence ID" value="NZ_FNAC01000034.1"/>
</dbReference>
<evidence type="ECO:0000313" key="1">
    <source>
        <dbReference type="EMBL" id="SDD50706.1"/>
    </source>
</evidence>
<dbReference type="Pfam" id="PF13376">
    <property type="entry name" value="OmdA"/>
    <property type="match status" value="1"/>
</dbReference>
<sequence length="169" mass="19736">MDSFTAKLQKFDFNHWQYHLAVPDSIAENYIRKGNSRVLVWLESTGPFHMALIKAKAYYYLMVNQEHRKNLGLDLGTVVQVKLEKDESEFGQEVPEEFQVLLDQDEDGRSYFEGLTPGKQRSLIHLVVKVKNSESRMKKSLAIMHHLRLSKGNLDFKQLNELIKHYNNL</sequence>
<dbReference type="OrthoDB" id="959664at2"/>
<reference evidence="2" key="1">
    <citation type="submission" date="2016-10" db="EMBL/GenBank/DDBJ databases">
        <authorList>
            <person name="Varghese N."/>
            <person name="Submissions S."/>
        </authorList>
    </citation>
    <scope>NUCLEOTIDE SEQUENCE [LARGE SCALE GENOMIC DNA]</scope>
    <source>
        <strain evidence="2">DSM 23095</strain>
    </source>
</reference>
<dbReference type="InterPro" id="IPR015018">
    <property type="entry name" value="DUF1905"/>
</dbReference>
<name>A0A1G6VD07_9BACT</name>
<accession>A0A1G6VD07</accession>
<protein>
    <recommendedName>
        <fullName evidence="3">Bacteriocin-protection, YdeI or OmpD-Associated</fullName>
    </recommendedName>
</protein>
<gene>
    <name evidence="1" type="ORF">SAMN04488104_10347</name>
</gene>
<dbReference type="Proteomes" id="UP000199060">
    <property type="component" value="Unassembled WGS sequence"/>
</dbReference>
<dbReference type="EMBL" id="FNAC01000034">
    <property type="protein sequence ID" value="SDD50706.1"/>
    <property type="molecule type" value="Genomic_DNA"/>
</dbReference>
<dbReference type="STRING" id="686796.SAMN04488104_10347"/>